<dbReference type="AlphaFoldDB" id="A0AAD3P4K6"/>
<evidence type="ECO:0000313" key="3">
    <source>
        <dbReference type="EMBL" id="GMG99683.1"/>
    </source>
</evidence>
<name>A0AAD3P4K6_NEPGR</name>
<protein>
    <submittedName>
        <fullName evidence="3">Uncharacterized protein</fullName>
    </submittedName>
</protein>
<evidence type="ECO:0000256" key="1">
    <source>
        <dbReference type="ARBA" id="ARBA00010049"/>
    </source>
</evidence>
<dbReference type="InterPro" id="IPR006041">
    <property type="entry name" value="Pollen_Ole_e1_allergen"/>
</dbReference>
<evidence type="ECO:0000256" key="2">
    <source>
        <dbReference type="ARBA" id="ARBA00023157"/>
    </source>
</evidence>
<organism evidence="3 4">
    <name type="scientific">Nepenthes gracilis</name>
    <name type="common">Slender pitcher plant</name>
    <dbReference type="NCBI Taxonomy" id="150966"/>
    <lineage>
        <taxon>Eukaryota</taxon>
        <taxon>Viridiplantae</taxon>
        <taxon>Streptophyta</taxon>
        <taxon>Embryophyta</taxon>
        <taxon>Tracheophyta</taxon>
        <taxon>Spermatophyta</taxon>
        <taxon>Magnoliopsida</taxon>
        <taxon>eudicotyledons</taxon>
        <taxon>Gunneridae</taxon>
        <taxon>Pentapetalae</taxon>
        <taxon>Caryophyllales</taxon>
        <taxon>Nepenthaceae</taxon>
        <taxon>Nepenthes</taxon>
    </lineage>
</organism>
<dbReference type="PANTHER" id="PTHR31614">
    <property type="entry name" value="PROTEIN DOWNSTREAM OF FLC-RELATED"/>
    <property type="match status" value="1"/>
</dbReference>
<keyword evidence="4" id="KW-1185">Reference proteome</keyword>
<gene>
    <name evidence="3" type="ORF">Nepgr_001523</name>
</gene>
<accession>A0AAD3P4K6</accession>
<comment type="similarity">
    <text evidence="1">Belongs to the Ole e I family.</text>
</comment>
<dbReference type="Proteomes" id="UP001279734">
    <property type="component" value="Unassembled WGS sequence"/>
</dbReference>
<comment type="caution">
    <text evidence="3">The sequence shown here is derived from an EMBL/GenBank/DDBJ whole genome shotgun (WGS) entry which is preliminary data.</text>
</comment>
<evidence type="ECO:0000313" key="4">
    <source>
        <dbReference type="Proteomes" id="UP001279734"/>
    </source>
</evidence>
<reference evidence="3" key="1">
    <citation type="submission" date="2023-05" db="EMBL/GenBank/DDBJ databases">
        <title>Nepenthes gracilis genome sequencing.</title>
        <authorList>
            <person name="Fukushima K."/>
        </authorList>
    </citation>
    <scope>NUCLEOTIDE SEQUENCE</scope>
    <source>
        <strain evidence="3">SING2019-196</strain>
    </source>
</reference>
<proteinExistence type="inferred from homology"/>
<keyword evidence="2" id="KW-1015">Disulfide bond</keyword>
<dbReference type="PANTHER" id="PTHR31614:SF2">
    <property type="entry name" value="F28N24.16 PROTEIN"/>
    <property type="match status" value="1"/>
</dbReference>
<sequence length="91" mass="9977">MALGCSGRTSNKVLLVKSPSEDCSEVPSDPFTRQATKVSLTSNNGIVDPIRTVNPLGFMIREPLPECPECCGHSRVAYICGLHWRMDEDLV</sequence>
<dbReference type="EMBL" id="BSYO01000001">
    <property type="protein sequence ID" value="GMG99683.1"/>
    <property type="molecule type" value="Genomic_DNA"/>
</dbReference>